<protein>
    <recommendedName>
        <fullName evidence="4">Fibronectin type-III domain-containing protein</fullName>
    </recommendedName>
</protein>
<evidence type="ECO:0000256" key="1">
    <source>
        <dbReference type="SAM" id="SignalP"/>
    </source>
</evidence>
<evidence type="ECO:0008006" key="4">
    <source>
        <dbReference type="Google" id="ProtNLM"/>
    </source>
</evidence>
<reference evidence="2 3" key="1">
    <citation type="submission" date="2019-04" db="EMBL/GenBank/DDBJ databases">
        <authorList>
            <person name="Van Vliet M D."/>
        </authorList>
    </citation>
    <scope>NUCLEOTIDE SEQUENCE [LARGE SCALE GENOMIC DNA]</scope>
    <source>
        <strain evidence="2 3">F1</strain>
    </source>
</reference>
<dbReference type="Proteomes" id="UP000366872">
    <property type="component" value="Unassembled WGS sequence"/>
</dbReference>
<dbReference type="AlphaFoldDB" id="A0A6C2U001"/>
<sequence>MRLKHFISTSIVAAMAAGIMPATAAIELLAGHHGNRTVGWDTNHVGVIAPLNGEANAGNYFSGTQLTRDGAETSTDLSWGTFGSDAPTSVDGIPGGSLNNRTTVFTQTVFMAVGNNSFGSNLVLNAVHFDINRGQTDVPAQFKLEYLGGDLGTPITVYELTVETNEFMSAGVDASGDFDDLDWTLATEGTQTGTAASPTFNAMGDVELAFGETAQFGLIVIGETNTSNSLNLDNFAITGEFVEAPLPPKNFVTGTRIDTDFAATDSPVYADGDLDGQNGWAAITNSGANAFNVDSTGDGFAETISVSNSFDTTLGNQVVFDDGDQWTTNGIGSQWSGTIAFSFQTGSGTNLVKSREIAAGVTNTIEVADLNNRRVLNLGLTTNPDSVFAQGELDDVNINFHINGGKGLAVTFGGAGFGDNQMNLVGRADLGWDPEWEASGEDGFATAGPDYDSDLMVCDYVIRKTTIADTYLAVVDVTVGGTTYQGKPILLEKLVPYASDGLKFALGHDHESDIDGTFSRVDVAIDSLSMTHAVSADPLALPPFNMAVDGGDLSALVSWEGAYEADSVELFRSEVDGAGPYTSLTNDLVFSYGDEGLTDKRTYFYTTIAHYSGGDSPRSEQAILRALGKTALMEWGHATDIVNAHLNYAGCNLRDPAAVATNGIANYVSDGFDDSLVEDAVVYNTNNYPLVYGIMQHNLPGGVIDQNTDRWSNVHKFRDDAAGDYIKIDALNAALDAYSALLWVEGASVDATAAQTTWEVDANNAWNGNGLRAAVRNGSTWYVSETTFNSGGTASIVDIASEKWAVLTPATLTSTSMMTVSGASFIIRTLDNITAVGAFGDTQTGAADKNLLYFGLLQKTALTAFEQWTDSQGIYNDDAGMADDPDSDDASNLEEWGLGGNPMNAADVGIKERYMDCDGASITYIYPRLKSADRPNYTVLETTDLVNIGWGDNESAYTITSGGDWPGRGVLFEAVTNVIPVDVDTKFLKLEISE</sequence>
<dbReference type="Gene3D" id="2.60.40.10">
    <property type="entry name" value="Immunoglobulins"/>
    <property type="match status" value="1"/>
</dbReference>
<dbReference type="EMBL" id="CAAHFG010000001">
    <property type="protein sequence ID" value="VGO13298.1"/>
    <property type="molecule type" value="Genomic_DNA"/>
</dbReference>
<accession>A0A6C2U001</accession>
<gene>
    <name evidence="2" type="ORF">PDESU_01854</name>
</gene>
<keyword evidence="3" id="KW-1185">Reference proteome</keyword>
<organism evidence="2 3">
    <name type="scientific">Pontiella desulfatans</name>
    <dbReference type="NCBI Taxonomy" id="2750659"/>
    <lineage>
        <taxon>Bacteria</taxon>
        <taxon>Pseudomonadati</taxon>
        <taxon>Kiritimatiellota</taxon>
        <taxon>Kiritimatiellia</taxon>
        <taxon>Kiritimatiellales</taxon>
        <taxon>Pontiellaceae</taxon>
        <taxon>Pontiella</taxon>
    </lineage>
</organism>
<dbReference type="RefSeq" id="WP_136078876.1">
    <property type="nucleotide sequence ID" value="NZ_CAAHFG010000001.1"/>
</dbReference>
<dbReference type="InterPro" id="IPR013783">
    <property type="entry name" value="Ig-like_fold"/>
</dbReference>
<evidence type="ECO:0000313" key="3">
    <source>
        <dbReference type="Proteomes" id="UP000366872"/>
    </source>
</evidence>
<name>A0A6C2U001_PONDE</name>
<proteinExistence type="predicted"/>
<keyword evidence="1" id="KW-0732">Signal</keyword>
<evidence type="ECO:0000313" key="2">
    <source>
        <dbReference type="EMBL" id="VGO13298.1"/>
    </source>
</evidence>
<feature type="chain" id="PRO_5025541352" description="Fibronectin type-III domain-containing protein" evidence="1">
    <location>
        <begin position="25"/>
        <end position="994"/>
    </location>
</feature>
<feature type="signal peptide" evidence="1">
    <location>
        <begin position="1"/>
        <end position="24"/>
    </location>
</feature>